<dbReference type="RefSeq" id="WP_386053489.1">
    <property type="nucleotide sequence ID" value="NZ_JBHTKH010000009.1"/>
</dbReference>
<dbReference type="EMBL" id="JBHTKH010000009">
    <property type="protein sequence ID" value="MFD1055452.1"/>
    <property type="molecule type" value="Genomic_DNA"/>
</dbReference>
<evidence type="ECO:0000313" key="2">
    <source>
        <dbReference type="Proteomes" id="UP001597046"/>
    </source>
</evidence>
<sequence length="62" mass="7119">MRVFTETTYLRIRTFRDEAARRDAIARARAAAAQNGFRGRVQFAWRNAGHAGDLIAVRVWAR</sequence>
<dbReference type="Proteomes" id="UP001597046">
    <property type="component" value="Unassembled WGS sequence"/>
</dbReference>
<keyword evidence="2" id="KW-1185">Reference proteome</keyword>
<reference evidence="2" key="1">
    <citation type="journal article" date="2019" name="Int. J. Syst. Evol. Microbiol.">
        <title>The Global Catalogue of Microorganisms (GCM) 10K type strain sequencing project: providing services to taxonomists for standard genome sequencing and annotation.</title>
        <authorList>
            <consortium name="The Broad Institute Genomics Platform"/>
            <consortium name="The Broad Institute Genome Sequencing Center for Infectious Disease"/>
            <person name="Wu L."/>
            <person name="Ma J."/>
        </authorList>
    </citation>
    <scope>NUCLEOTIDE SEQUENCE [LARGE SCALE GENOMIC DNA]</scope>
    <source>
        <strain evidence="2">CCUG 57508</strain>
    </source>
</reference>
<evidence type="ECO:0000313" key="1">
    <source>
        <dbReference type="EMBL" id="MFD1055452.1"/>
    </source>
</evidence>
<gene>
    <name evidence="1" type="ORF">ACFQ2V_14145</name>
</gene>
<name>A0ABW3MYY0_9MICO</name>
<organism evidence="1 2">
    <name type="scientific">Terrabacter terrigena</name>
    <dbReference type="NCBI Taxonomy" id="574718"/>
    <lineage>
        <taxon>Bacteria</taxon>
        <taxon>Bacillati</taxon>
        <taxon>Actinomycetota</taxon>
        <taxon>Actinomycetes</taxon>
        <taxon>Micrococcales</taxon>
        <taxon>Intrasporangiaceae</taxon>
        <taxon>Terrabacter</taxon>
    </lineage>
</organism>
<proteinExistence type="predicted"/>
<accession>A0ABW3MYY0</accession>
<protein>
    <submittedName>
        <fullName evidence="1">Uncharacterized protein</fullName>
    </submittedName>
</protein>
<comment type="caution">
    <text evidence="1">The sequence shown here is derived from an EMBL/GenBank/DDBJ whole genome shotgun (WGS) entry which is preliminary data.</text>
</comment>